<feature type="domain" description="Oligopeptidase F N-terminal" evidence="8">
    <location>
        <begin position="110"/>
        <end position="168"/>
    </location>
</feature>
<evidence type="ECO:0000259" key="8">
    <source>
        <dbReference type="Pfam" id="PF08439"/>
    </source>
</evidence>
<dbReference type="NCBIfam" id="TIGR02290">
    <property type="entry name" value="M3_fam_3"/>
    <property type="match status" value="1"/>
</dbReference>
<dbReference type="CDD" id="cd09607">
    <property type="entry name" value="M3B_PepF"/>
    <property type="match status" value="1"/>
</dbReference>
<evidence type="ECO:0000256" key="2">
    <source>
        <dbReference type="ARBA" id="ARBA00022723"/>
    </source>
</evidence>
<dbReference type="InterPro" id="IPR001567">
    <property type="entry name" value="Pept_M3A_M3B_dom"/>
</dbReference>
<evidence type="ECO:0000313" key="9">
    <source>
        <dbReference type="EMBL" id="REI41294.1"/>
    </source>
</evidence>
<feature type="domain" description="Peptidase M3A/M3B catalytic" evidence="7">
    <location>
        <begin position="189"/>
        <end position="561"/>
    </location>
</feature>
<gene>
    <name evidence="9" type="ORF">DYH56_07635</name>
</gene>
<comment type="caution">
    <text evidence="9">The sequence shown here is derived from an EMBL/GenBank/DDBJ whole genome shotgun (WGS) entry which is preliminary data.</text>
</comment>
<dbReference type="PANTHER" id="PTHR34217:SF1">
    <property type="entry name" value="CARBOXYPEPTIDASE 1"/>
    <property type="match status" value="1"/>
</dbReference>
<dbReference type="InterPro" id="IPR034006">
    <property type="entry name" value="M3B_PepF_2"/>
</dbReference>
<evidence type="ECO:0000259" key="7">
    <source>
        <dbReference type="Pfam" id="PF01432"/>
    </source>
</evidence>
<dbReference type="InterPro" id="IPR013647">
    <property type="entry name" value="OligopepF_N_dom"/>
</dbReference>
<evidence type="ECO:0000256" key="1">
    <source>
        <dbReference type="ARBA" id="ARBA00022670"/>
    </source>
</evidence>
<keyword evidence="10" id="KW-1185">Reference proteome</keyword>
<dbReference type="InterPro" id="IPR001333">
    <property type="entry name" value="Peptidase_M32_Taq"/>
</dbReference>
<dbReference type="Gene3D" id="1.10.1370.20">
    <property type="entry name" value="Oligoendopeptidase f, C-terminal domain"/>
    <property type="match status" value="1"/>
</dbReference>
<name>A0ABX9KH31_9FUSO</name>
<protein>
    <submittedName>
        <fullName evidence="9">M3 family oligoendopeptidase</fullName>
    </submittedName>
</protein>
<keyword evidence="2 6" id="KW-0479">Metal-binding</keyword>
<evidence type="ECO:0000313" key="10">
    <source>
        <dbReference type="Proteomes" id="UP000263486"/>
    </source>
</evidence>
<dbReference type="Proteomes" id="UP000263486">
    <property type="component" value="Unassembled WGS sequence"/>
</dbReference>
<keyword evidence="1 6" id="KW-0645">Protease</keyword>
<evidence type="ECO:0000256" key="3">
    <source>
        <dbReference type="ARBA" id="ARBA00022801"/>
    </source>
</evidence>
<dbReference type="Gene3D" id="1.20.140.70">
    <property type="entry name" value="Oligopeptidase f, N-terminal domain"/>
    <property type="match status" value="1"/>
</dbReference>
<dbReference type="Pfam" id="PF08439">
    <property type="entry name" value="Peptidase_M3_N"/>
    <property type="match status" value="1"/>
</dbReference>
<evidence type="ECO:0000256" key="5">
    <source>
        <dbReference type="ARBA" id="ARBA00023049"/>
    </source>
</evidence>
<organism evidence="9 10">
    <name type="scientific">Psychrilyobacter piezotolerans</name>
    <dbReference type="NCBI Taxonomy" id="2293438"/>
    <lineage>
        <taxon>Bacteria</taxon>
        <taxon>Fusobacteriati</taxon>
        <taxon>Fusobacteriota</taxon>
        <taxon>Fusobacteriia</taxon>
        <taxon>Fusobacteriales</taxon>
        <taxon>Fusobacteriaceae</taxon>
        <taxon>Psychrilyobacter</taxon>
    </lineage>
</organism>
<proteinExistence type="inferred from homology"/>
<dbReference type="InterPro" id="IPR042088">
    <property type="entry name" value="OligoPept_F_C"/>
</dbReference>
<dbReference type="RefSeq" id="WP_114642271.1">
    <property type="nucleotide sequence ID" value="NZ_JAACIO010000012.1"/>
</dbReference>
<sequence length="588" mass="67474">MNNWNLDKLYPSFESEKFKADLEKMDEVIERLNDFKGQFDPNGGNLENYLKTLIEYFVVNGTLGAFCSLSKATDATNKDAIKYLNTLSNKYSEITEAVTLANKWITGLDIEKLAEENEFYKEHYFFLKEIKEKDQYTLDEQTELLLSKLDQTGATAWSDLHGLLTSTLDVEIELNGEKKVITLPEVRNLAHDKDPNVRKTAFEAEIKAYEKIEKTIAYSLNSIKGQVNTINEARGYDSPISKTLADSRMSKETLDALLNGIREYLPYFRKYLRRKAEMLGHENGLPFYDLFAPIGSADKVFTIEEAQDYVLKNFGSFSPKLREVAERAFNENWIDYSPKKGKRGGAFCSNIQPIKQSRIMHNFTGSFSGVLTLAHELGHAYHGDCIFDESILNTRYTMPVAETASILCETIVMKNALIDAANEEKTFLLESSLQDITQVAVDILSRYIFEETVFDKRKDSILSPEELKEIMIEAQKESYGDGLDEDTLHPYMWINKGHYYIPSLSFYNFPYAFGALFGRGLYSQYLLNKEEFLPKYDNLLKETGKKSVEDVARLADIDVTDISFWRSSLDQVKEDIELFLELTENYEK</sequence>
<accession>A0ABX9KH31</accession>
<comment type="similarity">
    <text evidence="6">Belongs to the peptidase M3 family.</text>
</comment>
<keyword evidence="5 6" id="KW-0482">Metalloprotease</keyword>
<reference evidence="9 10" key="1">
    <citation type="submission" date="2018-08" db="EMBL/GenBank/DDBJ databases">
        <title>Draft genome sequence of Psychrilyobacter sp. strain SD5 isolated from Black Sea water.</title>
        <authorList>
            <person name="Yadav S."/>
            <person name="Villanueva L."/>
            <person name="Damste J.S.S."/>
        </authorList>
    </citation>
    <scope>NUCLEOTIDE SEQUENCE [LARGE SCALE GENOMIC DNA]</scope>
    <source>
        <strain evidence="9 10">SD5</strain>
    </source>
</reference>
<comment type="cofactor">
    <cofactor evidence="6">
        <name>Zn(2+)</name>
        <dbReference type="ChEBI" id="CHEBI:29105"/>
    </cofactor>
    <text evidence="6">Binds 1 zinc ion.</text>
</comment>
<evidence type="ECO:0000256" key="4">
    <source>
        <dbReference type="ARBA" id="ARBA00022833"/>
    </source>
</evidence>
<dbReference type="Pfam" id="PF01432">
    <property type="entry name" value="Peptidase_M3"/>
    <property type="match status" value="1"/>
</dbReference>
<dbReference type="SUPFAM" id="SSF55486">
    <property type="entry name" value="Metalloproteases ('zincins'), catalytic domain"/>
    <property type="match status" value="1"/>
</dbReference>
<keyword evidence="3 6" id="KW-0378">Hydrolase</keyword>
<keyword evidence="4 6" id="KW-0862">Zinc</keyword>
<dbReference type="EMBL" id="QUAJ01000011">
    <property type="protein sequence ID" value="REI41294.1"/>
    <property type="molecule type" value="Genomic_DNA"/>
</dbReference>
<dbReference type="PANTHER" id="PTHR34217">
    <property type="entry name" value="METAL-DEPENDENT CARBOXYPEPTIDASE"/>
    <property type="match status" value="1"/>
</dbReference>
<evidence type="ECO:0000256" key="6">
    <source>
        <dbReference type="RuleBase" id="RU003435"/>
    </source>
</evidence>
<dbReference type="InterPro" id="IPR011977">
    <property type="entry name" value="Pept_M3B_clade3"/>
</dbReference>